<evidence type="ECO:0000256" key="1">
    <source>
        <dbReference type="ARBA" id="ARBA00004189"/>
    </source>
</evidence>
<evidence type="ECO:0000256" key="3">
    <source>
        <dbReference type="ARBA" id="ARBA00010532"/>
    </source>
</evidence>
<dbReference type="PRINTS" id="PR01609">
    <property type="entry name" value="CD36FAMILY"/>
</dbReference>
<evidence type="ECO:0000256" key="11">
    <source>
        <dbReference type="ARBA" id="ARBA00040821"/>
    </source>
</evidence>
<dbReference type="Pfam" id="PF01130">
    <property type="entry name" value="CD36"/>
    <property type="match status" value="1"/>
</dbReference>
<gene>
    <name evidence="15" type="ORF">GSLYS_00008425001</name>
</gene>
<feature type="compositionally biased region" description="Low complexity" evidence="13">
    <location>
        <begin position="86"/>
        <end position="96"/>
    </location>
</feature>
<feature type="compositionally biased region" description="Basic and acidic residues" evidence="13">
    <location>
        <begin position="45"/>
        <end position="57"/>
    </location>
</feature>
<proteinExistence type="inferred from homology"/>
<keyword evidence="10" id="KW-0325">Glycoprotein</keyword>
<keyword evidence="5 14" id="KW-0812">Transmembrane</keyword>
<keyword evidence="8" id="KW-1015">Disulfide bond</keyword>
<dbReference type="EMBL" id="CAXITT010000172">
    <property type="protein sequence ID" value="CAL1534465.1"/>
    <property type="molecule type" value="Genomic_DNA"/>
</dbReference>
<evidence type="ECO:0000313" key="15">
    <source>
        <dbReference type="EMBL" id="CAL1534465.1"/>
    </source>
</evidence>
<dbReference type="Proteomes" id="UP001497497">
    <property type="component" value="Unassembled WGS sequence"/>
</dbReference>
<evidence type="ECO:0000256" key="7">
    <source>
        <dbReference type="ARBA" id="ARBA00023136"/>
    </source>
</evidence>
<dbReference type="InterPro" id="IPR002159">
    <property type="entry name" value="CD36_fam"/>
</dbReference>
<evidence type="ECO:0000256" key="14">
    <source>
        <dbReference type="SAM" id="Phobius"/>
    </source>
</evidence>
<feature type="transmembrane region" description="Helical" evidence="14">
    <location>
        <begin position="629"/>
        <end position="650"/>
    </location>
</feature>
<keyword evidence="6 14" id="KW-1133">Transmembrane helix</keyword>
<keyword evidence="16" id="KW-1185">Reference proteome</keyword>
<sequence length="702" mass="78480">MAEAQSEDQNFADAVSSHNEAAGDGAEVQPTEPQPEMPGSSTGDGEDRGKGLEKNLESQKMTKGSGGAKHVSSGESVKVTGRRRTLSSSASSSSQRMSREDLFTAEVDTTSLLASAVTSSMEISGPYDDSRARNRRLQSKLCCCGLCHCLTAKKCVIGSAVSALVLIILAVVMYGVAIPRFHYYIKQNAVLKEGQSPEWQKPTGTAFLTIYFFNVTNHDAFDQGLEPPVVEEKGPYVFRITMEKVNVTWNDNFTVTYEDNHVIEFVPSLSNGTVNDTIITSTELQSTNDKRRLKQETAGFRLDERVTGVLQAYTVSELFNLYRSRVFKLSDHASDVTDHASDVTDFLLTLHTQNEDNSTEILHIDTDNRTYGVMNVYTGENNFSRFNEFYSWDYNTILDVWTSDEARELSGTDGYLFNPFVEETSKLTIFDPELFRTFDLEFKERVTFKGAAVLRFIIPDSELSNGTGVDNRTRLANHPSRVASWERGGDDKERAKDFRDSVGGYGSEKRNKFRGYCTPTCIPAGVYNVSTCTGGAPFYISLPHFLGADQFYLNKIVGLSPDESKHRPYFDVHALTGHVLYQRRSHQLNALVTSHNAPEVYLPLYWSEPSMEASDTTLRKAKEFHLTNSALNTFLYCLLGAVGLAVFHLLTVGGCRMRLIFFNNYATIPDPPPNRPPCYCCCHCSPCYKEFTYCMFRICADD</sequence>
<reference evidence="15 16" key="1">
    <citation type="submission" date="2024-04" db="EMBL/GenBank/DDBJ databases">
        <authorList>
            <consortium name="Genoscope - CEA"/>
            <person name="William W."/>
        </authorList>
    </citation>
    <scope>NUCLEOTIDE SEQUENCE [LARGE SCALE GENOMIC DNA]</scope>
</reference>
<keyword evidence="9" id="KW-0675">Receptor</keyword>
<accession>A0AAV2HKB7</accession>
<comment type="similarity">
    <text evidence="3">Belongs to the CD36 family.</text>
</comment>
<evidence type="ECO:0000256" key="12">
    <source>
        <dbReference type="ARBA" id="ARBA00042244"/>
    </source>
</evidence>
<organism evidence="15 16">
    <name type="scientific">Lymnaea stagnalis</name>
    <name type="common">Great pond snail</name>
    <name type="synonym">Helix stagnalis</name>
    <dbReference type="NCBI Taxonomy" id="6523"/>
    <lineage>
        <taxon>Eukaryota</taxon>
        <taxon>Metazoa</taxon>
        <taxon>Spiralia</taxon>
        <taxon>Lophotrochozoa</taxon>
        <taxon>Mollusca</taxon>
        <taxon>Gastropoda</taxon>
        <taxon>Heterobranchia</taxon>
        <taxon>Euthyneura</taxon>
        <taxon>Panpulmonata</taxon>
        <taxon>Hygrophila</taxon>
        <taxon>Lymnaeoidea</taxon>
        <taxon>Lymnaeidae</taxon>
        <taxon>Lymnaea</taxon>
    </lineage>
</organism>
<dbReference type="GO" id="GO:0005044">
    <property type="term" value="F:scavenger receptor activity"/>
    <property type="evidence" value="ECO:0007669"/>
    <property type="project" value="TreeGrafter"/>
</dbReference>
<dbReference type="GO" id="GO:0005901">
    <property type="term" value="C:caveola"/>
    <property type="evidence" value="ECO:0007669"/>
    <property type="project" value="UniProtKB-SubCell"/>
</dbReference>
<evidence type="ECO:0000313" key="16">
    <source>
        <dbReference type="Proteomes" id="UP001497497"/>
    </source>
</evidence>
<evidence type="ECO:0000256" key="6">
    <source>
        <dbReference type="ARBA" id="ARBA00022989"/>
    </source>
</evidence>
<evidence type="ECO:0000256" key="4">
    <source>
        <dbReference type="ARBA" id="ARBA00022475"/>
    </source>
</evidence>
<evidence type="ECO:0000256" key="2">
    <source>
        <dbReference type="ARBA" id="ARBA00004651"/>
    </source>
</evidence>
<feature type="region of interest" description="Disordered" evidence="13">
    <location>
        <begin position="1"/>
        <end position="100"/>
    </location>
</feature>
<evidence type="ECO:0000256" key="8">
    <source>
        <dbReference type="ARBA" id="ARBA00023157"/>
    </source>
</evidence>
<evidence type="ECO:0000256" key="13">
    <source>
        <dbReference type="SAM" id="MobiDB-lite"/>
    </source>
</evidence>
<dbReference type="PANTHER" id="PTHR11923">
    <property type="entry name" value="SCAVENGER RECEPTOR CLASS B TYPE-1 SR-B1"/>
    <property type="match status" value="1"/>
</dbReference>
<name>A0AAV2HKB7_LYMST</name>
<comment type="caution">
    <text evidence="15">The sequence shown here is derived from an EMBL/GenBank/DDBJ whole genome shotgun (WGS) entry which is preliminary data.</text>
</comment>
<protein>
    <recommendedName>
        <fullName evidence="11">Scavenger receptor class B member 1</fullName>
    </recommendedName>
    <alternativeName>
        <fullName evidence="12">SR-BI</fullName>
    </alternativeName>
</protein>
<keyword evidence="4" id="KW-1003">Cell membrane</keyword>
<comment type="subcellular location">
    <subcellularLocation>
        <location evidence="2">Cell membrane</location>
        <topology evidence="2">Multi-pass membrane protein</topology>
    </subcellularLocation>
    <subcellularLocation>
        <location evidence="1">Membrane</location>
        <location evidence="1">Caveola</location>
        <topology evidence="1">Multi-pass membrane protein</topology>
    </subcellularLocation>
</comment>
<keyword evidence="7 14" id="KW-0472">Membrane</keyword>
<feature type="transmembrane region" description="Helical" evidence="14">
    <location>
        <begin position="156"/>
        <end position="177"/>
    </location>
</feature>
<dbReference type="AlphaFoldDB" id="A0AAV2HKB7"/>
<evidence type="ECO:0000256" key="9">
    <source>
        <dbReference type="ARBA" id="ARBA00023170"/>
    </source>
</evidence>
<evidence type="ECO:0000256" key="5">
    <source>
        <dbReference type="ARBA" id="ARBA00022692"/>
    </source>
</evidence>
<dbReference type="PANTHER" id="PTHR11923:SF110">
    <property type="entry name" value="SCAVENGER RECEPTOR CLASS B MEMBER 1"/>
    <property type="match status" value="1"/>
</dbReference>
<dbReference type="GO" id="GO:0005737">
    <property type="term" value="C:cytoplasm"/>
    <property type="evidence" value="ECO:0007669"/>
    <property type="project" value="TreeGrafter"/>
</dbReference>
<evidence type="ECO:0000256" key="10">
    <source>
        <dbReference type="ARBA" id="ARBA00023180"/>
    </source>
</evidence>